<comment type="caution">
    <text evidence="4">The sequence shown here is derived from an EMBL/GenBank/DDBJ whole genome shotgun (WGS) entry which is preliminary data.</text>
</comment>
<dbReference type="InterPro" id="IPR012334">
    <property type="entry name" value="Pectin_lyas_fold"/>
</dbReference>
<evidence type="ECO:0000259" key="3">
    <source>
        <dbReference type="SMART" id="SM00635"/>
    </source>
</evidence>
<dbReference type="EMBL" id="SSOB01000014">
    <property type="protein sequence ID" value="THF79121.1"/>
    <property type="molecule type" value="Genomic_DNA"/>
</dbReference>
<feature type="domain" description="BIG2" evidence="3">
    <location>
        <begin position="260"/>
        <end position="336"/>
    </location>
</feature>
<feature type="transmembrane region" description="Helical" evidence="2">
    <location>
        <begin position="43"/>
        <end position="64"/>
    </location>
</feature>
<keyword evidence="2" id="KW-0472">Membrane</keyword>
<dbReference type="InterPro" id="IPR048482">
    <property type="entry name" value="GH141_ins"/>
</dbReference>
<dbReference type="OrthoDB" id="9808066at2"/>
<evidence type="ECO:0000313" key="4">
    <source>
        <dbReference type="EMBL" id="THF79121.1"/>
    </source>
</evidence>
<dbReference type="InterPro" id="IPR039448">
    <property type="entry name" value="Beta_helix"/>
</dbReference>
<proteinExistence type="predicted"/>
<feature type="domain" description="BIG2" evidence="3">
    <location>
        <begin position="346"/>
        <end position="428"/>
    </location>
</feature>
<dbReference type="Pfam" id="PF22585">
    <property type="entry name" value="Sialidase-like_CBM"/>
    <property type="match status" value="2"/>
</dbReference>
<dbReference type="Pfam" id="PF02368">
    <property type="entry name" value="Big_2"/>
    <property type="match status" value="4"/>
</dbReference>
<dbReference type="Gene3D" id="2.60.40.1080">
    <property type="match status" value="6"/>
</dbReference>
<dbReference type="SMART" id="SM00635">
    <property type="entry name" value="BID_2"/>
    <property type="match status" value="6"/>
</dbReference>
<feature type="compositionally biased region" description="Basic and acidic residues" evidence="1">
    <location>
        <begin position="1"/>
        <end position="13"/>
    </location>
</feature>
<reference evidence="4 5" key="1">
    <citation type="submission" date="2019-04" db="EMBL/GenBank/DDBJ databases">
        <title>Cohnella sp. nov. isolated from preserved vegetables.</title>
        <authorList>
            <person name="Lin S.-Y."/>
            <person name="Hung M.-H."/>
            <person name="Young C.-C."/>
        </authorList>
    </citation>
    <scope>NUCLEOTIDE SEQUENCE [LARGE SCALE GENOMIC DNA]</scope>
    <source>
        <strain evidence="4 5">CC-MHH1044</strain>
    </source>
</reference>
<feature type="region of interest" description="Disordered" evidence="1">
    <location>
        <begin position="1"/>
        <end position="20"/>
    </location>
</feature>
<dbReference type="InterPro" id="IPR008964">
    <property type="entry name" value="Invasin/intimin_cell_adhesion"/>
</dbReference>
<dbReference type="Proteomes" id="UP000310636">
    <property type="component" value="Unassembled WGS sequence"/>
</dbReference>
<organism evidence="4 5">
    <name type="scientific">Cohnella fermenti</name>
    <dbReference type="NCBI Taxonomy" id="2565925"/>
    <lineage>
        <taxon>Bacteria</taxon>
        <taxon>Bacillati</taxon>
        <taxon>Bacillota</taxon>
        <taxon>Bacilli</taxon>
        <taxon>Bacillales</taxon>
        <taxon>Paenibacillaceae</taxon>
        <taxon>Cohnella</taxon>
    </lineage>
</organism>
<evidence type="ECO:0000256" key="1">
    <source>
        <dbReference type="SAM" id="MobiDB-lite"/>
    </source>
</evidence>
<dbReference type="InterPro" id="IPR006626">
    <property type="entry name" value="PbH1"/>
</dbReference>
<accession>A0A4S4BVF2</accession>
<feature type="domain" description="BIG2" evidence="3">
    <location>
        <begin position="623"/>
        <end position="700"/>
    </location>
</feature>
<keyword evidence="2" id="KW-0812">Transmembrane</keyword>
<keyword evidence="2" id="KW-1133">Transmembrane helix</keyword>
<dbReference type="PANTHER" id="PTHR36453:SF1">
    <property type="entry name" value="RIGHT HANDED BETA HELIX DOMAIN-CONTAINING PROTEIN"/>
    <property type="match status" value="1"/>
</dbReference>
<dbReference type="Pfam" id="PF13229">
    <property type="entry name" value="Beta_helix"/>
    <property type="match status" value="1"/>
</dbReference>
<dbReference type="SUPFAM" id="SSF51126">
    <property type="entry name" value="Pectin lyase-like"/>
    <property type="match status" value="1"/>
</dbReference>
<feature type="domain" description="BIG2" evidence="3">
    <location>
        <begin position="707"/>
        <end position="784"/>
    </location>
</feature>
<dbReference type="SUPFAM" id="SSF49373">
    <property type="entry name" value="Invasin/intimin cell-adhesion fragments"/>
    <property type="match status" value="6"/>
</dbReference>
<dbReference type="InterPro" id="IPR003343">
    <property type="entry name" value="Big_2"/>
</dbReference>
<dbReference type="SMART" id="SM00710">
    <property type="entry name" value="PbH1"/>
    <property type="match status" value="6"/>
</dbReference>
<dbReference type="InterPro" id="IPR054490">
    <property type="entry name" value="BT_1020-like_b-sandwich_1"/>
</dbReference>
<feature type="domain" description="BIG2" evidence="3">
    <location>
        <begin position="1483"/>
        <end position="1563"/>
    </location>
</feature>
<gene>
    <name evidence="4" type="ORF">E6C55_12970</name>
</gene>
<dbReference type="PANTHER" id="PTHR36453">
    <property type="entry name" value="SECRETED PROTEIN-RELATED"/>
    <property type="match status" value="1"/>
</dbReference>
<keyword evidence="5" id="KW-1185">Reference proteome</keyword>
<evidence type="ECO:0000256" key="2">
    <source>
        <dbReference type="SAM" id="Phobius"/>
    </source>
</evidence>
<feature type="domain" description="BIG2" evidence="3">
    <location>
        <begin position="1383"/>
        <end position="1465"/>
    </location>
</feature>
<evidence type="ECO:0000313" key="5">
    <source>
        <dbReference type="Proteomes" id="UP000310636"/>
    </source>
</evidence>
<dbReference type="Pfam" id="PF21231">
    <property type="entry name" value="GH141_M"/>
    <property type="match status" value="1"/>
</dbReference>
<name>A0A4S4BVF2_9BACL</name>
<protein>
    <recommendedName>
        <fullName evidence="3">BIG2 domain-containing protein</fullName>
    </recommendedName>
</protein>
<dbReference type="Gene3D" id="2.160.20.10">
    <property type="entry name" value="Single-stranded right-handed beta-helix, Pectin lyase-like"/>
    <property type="match status" value="2"/>
</dbReference>
<sequence length="1772" mass="189260">MLAEDRSGHDKSNRRDKRTVRHDILLRKGRDGMLNGKIRRLPAVLAAASLLLGIILTPIGGAVVRADEPGIGDLAHEGFDAIITGGKPGGTGWSYKETNGTVAVAEVPDAANKSLEIDRTATDTGTNLYARYATGSALTGQYVVRTKVMAAQTDATVIALQLRSSDNKELAVVTLTSDGNIRYQQASSTVVVQPYSAGVWYDVAVAVDTAAQQYILLIDGVSKVGPVAFKSADAHDLKQVDFQVYRTTPGVAYFDDFDLYTQSVSLNESTATLPIGQSESLAASVLPAIDGLQAVTWTSSDPSVVRVDAGGTITAWGYGTATVTATSPGGASADCAVTVPAGPDVPVTGLTLEGGDLTLDAGESRDVSATLEPFYATDQAIAWTSSNPSVVSVVYSVYSGTATLTALQPGTSIIAATSDDGDYSGHIQVTVLASGDLFAERFESYSPGTKPSTLSIPTVAGVTAAVADNPYSPGRSFKIDKSAETASSYLVSRTISAGHEKVKVSLRAMAKQTDAVVYTAVVRNSSGASVLYADFHSNGKISIMNGGSWEAIEPYEANRWYRFDLILDASTDTYDLYIDGVPKRLGLAMIQPADEIRNVQFGMYGAAVGTAYFDDLEFFSYRAVTGFDLLSIPTVLALNDTIALKPNFTPADATFTAVQWASSNPGVVAVDDLGNATGVTEGTATLTGTTVDGGLVDSVAIEVVEKHPTGVSISPAALTLPLGSDRALTAAVLPADASNRSVAWSSSNPSVASVDEEGRVTATGIGTAEITAETEDGGLTASIEAEVVARTVQAAYYVSPDGSDSNSGTEALPFRTLEKARDAVRTINADMTGDIVVYLRGGDYPLTTALQLDERDSGSNGYWIIYRAYEDEQPVIEGGRTIGGWTLYDAGNGIYRASAGGDLETRQLFVNGVRAVRARSEGGLTNPQKTATGYVSDDVGLASWNNIGDLEFVYKAEWTNPRDRVQSVTVQDGQAVIAMQQPGWNYVTVRSSVVNPWYLENAYELLDQPGEWYLDRTTDMIYYKPRTGENMSTADVVAPVAEQLVNIAGTTLDTPADGIRFEGLTFAYTTWNRPSSDLGHADAQNNLLRYGTDKLPPGAIMAEKASHIVFENNTFTKLGITAITMTGAVQHSLIRGNRFYDISGSAIDVGEVTKSDPDIYAPSDPRKVLKNIDIENNYIHDIGVDYRSAAAIGLGFVADSDIRHNEIFNVPYDGITIGYGFGYVTTSALRNNKIQANFIHDLLGEQIYDGGAIYTLGGTGGTADHKNVISDNYVRNQMNRYGVIYNDEGSTYWQVEHNVIDQSETPVWDEIFPVSWAFVNGPLTSHDITFDTNYTTTARAQMVGVNVSQTGTQVYPDAQWPSAAQAIIASAGLEPAYRHLADDMPERIVLPKKLDLASGDDEQLEVTATTGKDVPVDLSGADITYVSADENVAQVSVTGSVYAAGPGHTDIRVSVQVGDMRWTKNVPVYVDDAFDHIDVYYVENKAKHLLGEEYTAMLGVQRPLTIEAKSLYGQTMTVSSAVYTSSDPAVATIDAQGVLSALSAGSADLEFALAVNGVPHTRTIGVSVLSFGDPAGLEYDAYPLDDAINDPDHWYVYSTGVGSLLPGSDNLTISTPGGFATYEGDTYGDELLTTDLQINSSGGWPSLAIRVQQPEEAFTSATNDLYLFCFKEDVIELHRFNGGVRTVIYGNLDGYTSIGGQGIPNQYIPFGERHRVQVGAVNEAGGVRLILNIDDENVIYFLDTGAERIEDSGYFGLYSRSGSMKLLSPEME</sequence>
<dbReference type="InterPro" id="IPR011050">
    <property type="entry name" value="Pectin_lyase_fold/virulence"/>
</dbReference>